<dbReference type="EMBL" id="RJKN01000001">
    <property type="protein sequence ID" value="ROP45895.1"/>
    <property type="molecule type" value="Genomic_DNA"/>
</dbReference>
<dbReference type="AlphaFoldDB" id="A0A3N1HTP8"/>
<dbReference type="Pfam" id="PF13460">
    <property type="entry name" value="NAD_binding_10"/>
    <property type="match status" value="1"/>
</dbReference>
<dbReference type="InParanoid" id="A0A3N1HTP8"/>
<evidence type="ECO:0000256" key="1">
    <source>
        <dbReference type="SAM" id="MobiDB-lite"/>
    </source>
</evidence>
<dbReference type="CDD" id="cd05245">
    <property type="entry name" value="SDR_a2"/>
    <property type="match status" value="1"/>
</dbReference>
<dbReference type="InterPro" id="IPR016040">
    <property type="entry name" value="NAD(P)-bd_dom"/>
</dbReference>
<reference evidence="3 4" key="1">
    <citation type="journal article" date="2015" name="Stand. Genomic Sci.">
        <title>Genomic Encyclopedia of Bacterial and Archaeal Type Strains, Phase III: the genomes of soil and plant-associated and newly described type strains.</title>
        <authorList>
            <person name="Whitman W.B."/>
            <person name="Woyke T."/>
            <person name="Klenk H.P."/>
            <person name="Zhou Y."/>
            <person name="Lilburn T.G."/>
            <person name="Beck B.J."/>
            <person name="De Vos P."/>
            <person name="Vandamme P."/>
            <person name="Eisen J.A."/>
            <person name="Garrity G."/>
            <person name="Hugenholtz P."/>
            <person name="Kyrpides N.C."/>
        </authorList>
    </citation>
    <scope>NUCLEOTIDE SEQUENCE [LARGE SCALE GENOMIC DNA]</scope>
    <source>
        <strain evidence="3 4">CECT 7306</strain>
    </source>
</reference>
<organism evidence="3 4">
    <name type="scientific">Pseudokineococcus lusitanus</name>
    <dbReference type="NCBI Taxonomy" id="763993"/>
    <lineage>
        <taxon>Bacteria</taxon>
        <taxon>Bacillati</taxon>
        <taxon>Actinomycetota</taxon>
        <taxon>Actinomycetes</taxon>
        <taxon>Kineosporiales</taxon>
        <taxon>Kineosporiaceae</taxon>
        <taxon>Pseudokineococcus</taxon>
    </lineage>
</organism>
<dbReference type="Gene3D" id="3.40.50.720">
    <property type="entry name" value="NAD(P)-binding Rossmann-like Domain"/>
    <property type="match status" value="1"/>
</dbReference>
<evidence type="ECO:0000313" key="3">
    <source>
        <dbReference type="EMBL" id="ROP45895.1"/>
    </source>
</evidence>
<protein>
    <submittedName>
        <fullName evidence="3">Uncharacterized protein YbjT (DUF2867 family)</fullName>
    </submittedName>
</protein>
<proteinExistence type="predicted"/>
<evidence type="ECO:0000313" key="4">
    <source>
        <dbReference type="Proteomes" id="UP000276232"/>
    </source>
</evidence>
<accession>A0A3N1HTP8</accession>
<feature type="domain" description="NAD(P)-binding" evidence="2">
    <location>
        <begin position="67"/>
        <end position="171"/>
    </location>
</feature>
<dbReference type="InterPro" id="IPR051207">
    <property type="entry name" value="ComplexI_NDUFA9_subunit"/>
</dbReference>
<keyword evidence="4" id="KW-1185">Reference proteome</keyword>
<comment type="caution">
    <text evidence="3">The sequence shown here is derived from an EMBL/GenBank/DDBJ whole genome shotgun (WGS) entry which is preliminary data.</text>
</comment>
<dbReference type="GO" id="GO:0044877">
    <property type="term" value="F:protein-containing complex binding"/>
    <property type="evidence" value="ECO:0007669"/>
    <property type="project" value="TreeGrafter"/>
</dbReference>
<dbReference type="PANTHER" id="PTHR12126:SF11">
    <property type="entry name" value="NADH DEHYDROGENASE [UBIQUINONE] 1 ALPHA SUBCOMPLEX SUBUNIT 9, MITOCHONDRIAL"/>
    <property type="match status" value="1"/>
</dbReference>
<dbReference type="PANTHER" id="PTHR12126">
    <property type="entry name" value="NADH-UBIQUINONE OXIDOREDUCTASE 39 KDA SUBUNIT-RELATED"/>
    <property type="match status" value="1"/>
</dbReference>
<dbReference type="InterPro" id="IPR036291">
    <property type="entry name" value="NAD(P)-bd_dom_sf"/>
</dbReference>
<dbReference type="Proteomes" id="UP000276232">
    <property type="component" value="Unassembled WGS sequence"/>
</dbReference>
<name>A0A3N1HTP8_9ACTN</name>
<dbReference type="Pfam" id="PF11066">
    <property type="entry name" value="DUF2867"/>
    <property type="match status" value="1"/>
</dbReference>
<sequence length="583" mass="63232">MVAMTTPDGTAQHVPATAHGVHGPGDGDLGGTDHIGADVAMDTTAVDERVHAVVRDDGTTPRVLVTGVTGYIGGRLVPQLLAAGYRVRAMARHPERLADRPWADDVELVEADANDADQLRRAMDDVDVAYYLVHSLGSGSDFEQLDRYTARTFASSARAAGVSRIVYLGGLYPEGEHLSKHLGSRKEVGDIFLASGVPSVVLKAAVIIGSGSASFEMMRNLTEMLPAMVTPKWVRSRIQPIAVRDVLRYLVGAARLPGGTNRGFDIGGPDVLTYRDMMQGYATIAGLKPRVIVPLPVLTPRLASRWVGLVTPVPKKIAAPLVGSLVHDVVCKESDIRTFVPDPVGGLIGFQESVRLALTRIREFQVETSWRSASLRGAPSEPLPTDPDWAGGVLYVDDRSTVVHAPPEHLWAVLQGIGGENGWYSFQLGWWTRGVMDQVFGGPGLRRGRRDPLHLSVGDALDWWRVEAVERGRLVRLRAEMRLPGLAWLDLSVETGAEAKEAGRLGADTPDDAVVFHQKALFHPRGLPGRLYWTGIVPFHAVVFGGMQRNVARAAENAYRANPDADALMRDQAEAVRTRDRAA</sequence>
<evidence type="ECO:0000259" key="2">
    <source>
        <dbReference type="Pfam" id="PF13460"/>
    </source>
</evidence>
<dbReference type="SUPFAM" id="SSF51735">
    <property type="entry name" value="NAD(P)-binding Rossmann-fold domains"/>
    <property type="match status" value="1"/>
</dbReference>
<feature type="region of interest" description="Disordered" evidence="1">
    <location>
        <begin position="1"/>
        <end position="27"/>
    </location>
</feature>
<dbReference type="InterPro" id="IPR021295">
    <property type="entry name" value="DUF2867"/>
</dbReference>
<gene>
    <name evidence="3" type="ORF">EDC03_0507</name>
</gene>